<feature type="transmembrane region" description="Helical" evidence="6">
    <location>
        <begin position="529"/>
        <end position="550"/>
    </location>
</feature>
<gene>
    <name evidence="8" type="ORF">MHUMG1_09692</name>
</gene>
<evidence type="ECO:0000256" key="4">
    <source>
        <dbReference type="ARBA" id="ARBA00022989"/>
    </source>
</evidence>
<feature type="transmembrane region" description="Helical" evidence="6">
    <location>
        <begin position="652"/>
        <end position="672"/>
    </location>
</feature>
<name>A0A9P8M1K4_9HYPO</name>
<dbReference type="GO" id="GO:0015295">
    <property type="term" value="F:solute:proton symporter activity"/>
    <property type="evidence" value="ECO:0007669"/>
    <property type="project" value="TreeGrafter"/>
</dbReference>
<sequence length="982" mass="108320">MDPTTLPPWRLPDGVASRFVDTSPAGLKFHILESLPAPNFEAADRRLPPLILLLHGFPNLSYDWRFVLPKLADAGYYAVAFDLRGFGRTHDADSGRISHEAIRPLAAIRDVVTLVHALGYTKIHTLVGHDLGAYMASITALMRQDMVGSLLLMAHTWKGIAATPFGNSPAEALAAAVESPKVPRWEQNKDADVHTSLARLDPPRKHYKWYNASAAASDEWTYPTGQPLRDFLRGYFHLKSGAHVQKIPPRPMASWTATELAVLPHYYVMRAHQTMRENIALDMSEEPQETAAKLHLTPWLTDADVDVYEQEYTRTTFRGPLLWYRVLTDPEPSGDLSCLSGMKLKMPTKYVSGLGDWGTYQVPGGLEAMQQGVSVEPECWRGATLVPGAGHWVNMEKPDESAAEILKLASTVSLASAAMATWQTATGSVADMEPSALRVKAADAGSVAVGDFSQAGSRQDQGELQQYDYDVETVERVYRKLDWRIIPPFWCLYFLCSAIRSNIGIAQTMNVSDRHDLMSVLHMTPKDTSTALALFYVSYVIFDLPSNLVMSRLNPRVWMARIVFATSLVGTCFAAVQSAWSLKLLRFLLGMVIAGMWPGMAYYLTLFYPPSRTGKRIGMYFTASQVSAAVVGLVSAGFQLMDGLGGLAGFRWMFLVYGLVGIVLSFALLWWLPDRPLAPGQVRHRSKWLSWLPHSPEALTGDDAIVHYQDLRRVYHPRPWTIRDLVEVLLDWRLWPLTLMYFGVVGVGIGTQLYGSVIIAAIQPTASAITVSLLFAPIWIIDLIAIIIVTPLSDRFHRLRAFFFSAAACIQIAGLLVTTFAIDGWARYSGLLMVGFGLGPTVPICMAWTSETFQRRHGEVGVAAATALVSGLGNLGSITTTYALYAGWPKDAMKGPHQFRKSNLVMVGILGLSIASALVMAVLLRMFGNPPSTKLDNDVLNEPEDGAARREAHQPSNLTLRGIMSDLFTVSLISKRATHPSP</sequence>
<protein>
    <recommendedName>
        <fullName evidence="7">Major facilitator superfamily (MFS) profile domain-containing protein</fullName>
    </recommendedName>
</protein>
<dbReference type="EMBL" id="JACEFI010000029">
    <property type="protein sequence ID" value="KAH0592541.1"/>
    <property type="molecule type" value="Genomic_DNA"/>
</dbReference>
<keyword evidence="4 6" id="KW-1133">Transmembrane helix</keyword>
<dbReference type="FunFam" id="1.20.1250.20:FF:000278">
    <property type="entry name" value="Putative MFS transporter"/>
    <property type="match status" value="1"/>
</dbReference>
<dbReference type="InterPro" id="IPR000073">
    <property type="entry name" value="AB_hydrolase_1"/>
</dbReference>
<evidence type="ECO:0000313" key="8">
    <source>
        <dbReference type="EMBL" id="KAH0592541.1"/>
    </source>
</evidence>
<dbReference type="PRINTS" id="PR00412">
    <property type="entry name" value="EPOXHYDRLASE"/>
</dbReference>
<dbReference type="GO" id="GO:1901604">
    <property type="term" value="F:dethiobiotin transmembrane transporter activity"/>
    <property type="evidence" value="ECO:0007669"/>
    <property type="project" value="TreeGrafter"/>
</dbReference>
<dbReference type="Gene3D" id="3.40.50.1820">
    <property type="entry name" value="alpha/beta hydrolase"/>
    <property type="match status" value="1"/>
</dbReference>
<evidence type="ECO:0000256" key="5">
    <source>
        <dbReference type="ARBA" id="ARBA00023136"/>
    </source>
</evidence>
<dbReference type="SUPFAM" id="SSF53474">
    <property type="entry name" value="alpha/beta-Hydrolases"/>
    <property type="match status" value="1"/>
</dbReference>
<feature type="transmembrane region" description="Helical" evidence="6">
    <location>
        <begin position="620"/>
        <end position="640"/>
    </location>
</feature>
<evidence type="ECO:0000259" key="7">
    <source>
        <dbReference type="PROSITE" id="PS50850"/>
    </source>
</evidence>
<evidence type="ECO:0000256" key="1">
    <source>
        <dbReference type="ARBA" id="ARBA00004141"/>
    </source>
</evidence>
<dbReference type="GO" id="GO:0003824">
    <property type="term" value="F:catalytic activity"/>
    <property type="evidence" value="ECO:0007669"/>
    <property type="project" value="InterPro"/>
</dbReference>
<keyword evidence="5 6" id="KW-0472">Membrane</keyword>
<dbReference type="Pfam" id="PF00561">
    <property type="entry name" value="Abhydrolase_1"/>
    <property type="match status" value="1"/>
</dbReference>
<dbReference type="Gene3D" id="1.20.1250.20">
    <property type="entry name" value="MFS general substrate transporter like domains"/>
    <property type="match status" value="2"/>
</dbReference>
<dbReference type="PANTHER" id="PTHR43791">
    <property type="entry name" value="PERMEASE-RELATED"/>
    <property type="match status" value="1"/>
</dbReference>
<feature type="transmembrane region" description="Helical" evidence="6">
    <location>
        <begin position="587"/>
        <end position="608"/>
    </location>
</feature>
<dbReference type="InterPro" id="IPR011701">
    <property type="entry name" value="MFS"/>
</dbReference>
<dbReference type="AlphaFoldDB" id="A0A9P8M1K4"/>
<dbReference type="InterPro" id="IPR020846">
    <property type="entry name" value="MFS_dom"/>
</dbReference>
<reference evidence="8 9" key="1">
    <citation type="submission" date="2020-07" db="EMBL/GenBank/DDBJ databases">
        <title>Metarhizium humberi genome.</title>
        <authorList>
            <person name="Lysoe E."/>
        </authorList>
    </citation>
    <scope>NUCLEOTIDE SEQUENCE [LARGE SCALE GENOMIC DNA]</scope>
    <source>
        <strain evidence="8 9">ESALQ1638</strain>
    </source>
</reference>
<keyword evidence="2" id="KW-0813">Transport</keyword>
<feature type="transmembrane region" description="Helical" evidence="6">
    <location>
        <begin position="904"/>
        <end position="924"/>
    </location>
</feature>
<comment type="caution">
    <text evidence="8">The sequence shown here is derived from an EMBL/GenBank/DDBJ whole genome shotgun (WGS) entry which is preliminary data.</text>
</comment>
<dbReference type="InterPro" id="IPR000639">
    <property type="entry name" value="Epox_hydrolase-like"/>
</dbReference>
<keyword evidence="9" id="KW-1185">Reference proteome</keyword>
<dbReference type="PROSITE" id="PS50850">
    <property type="entry name" value="MFS"/>
    <property type="match status" value="1"/>
</dbReference>
<feature type="transmembrane region" description="Helical" evidence="6">
    <location>
        <begin position="562"/>
        <end position="581"/>
    </location>
</feature>
<evidence type="ECO:0000256" key="6">
    <source>
        <dbReference type="SAM" id="Phobius"/>
    </source>
</evidence>
<evidence type="ECO:0000256" key="3">
    <source>
        <dbReference type="ARBA" id="ARBA00022692"/>
    </source>
</evidence>
<comment type="subcellular location">
    <subcellularLocation>
        <location evidence="1">Membrane</location>
        <topology evidence="1">Multi-pass membrane protein</topology>
    </subcellularLocation>
</comment>
<keyword evidence="3 6" id="KW-0812">Transmembrane</keyword>
<feature type="transmembrane region" description="Helical" evidence="6">
    <location>
        <begin position="739"/>
        <end position="762"/>
    </location>
</feature>
<accession>A0A9P8M1K4</accession>
<proteinExistence type="predicted"/>
<evidence type="ECO:0000313" key="9">
    <source>
        <dbReference type="Proteomes" id="UP000764110"/>
    </source>
</evidence>
<dbReference type="PANTHER" id="PTHR43791:SF33">
    <property type="entry name" value="VITAMIN H TRANSPORTER 1"/>
    <property type="match status" value="1"/>
</dbReference>
<feature type="domain" description="Major facilitator superfamily (MFS) profile" evidence="7">
    <location>
        <begin position="468"/>
        <end position="933"/>
    </location>
</feature>
<dbReference type="GO" id="GO:1905135">
    <property type="term" value="P:biotin import across plasma membrane"/>
    <property type="evidence" value="ECO:0007669"/>
    <property type="project" value="TreeGrafter"/>
</dbReference>
<dbReference type="InterPro" id="IPR029058">
    <property type="entry name" value="AB_hydrolase_fold"/>
</dbReference>
<feature type="transmembrane region" description="Helical" evidence="6">
    <location>
        <begin position="860"/>
        <end position="884"/>
    </location>
</feature>
<dbReference type="SUPFAM" id="SSF103473">
    <property type="entry name" value="MFS general substrate transporter"/>
    <property type="match status" value="1"/>
</dbReference>
<dbReference type="Pfam" id="PF07690">
    <property type="entry name" value="MFS_1"/>
    <property type="match status" value="1"/>
</dbReference>
<dbReference type="FunFam" id="1.20.1250.20:FF:000399">
    <property type="entry name" value="MFS general substrate transporter"/>
    <property type="match status" value="1"/>
</dbReference>
<dbReference type="GO" id="GO:0005886">
    <property type="term" value="C:plasma membrane"/>
    <property type="evidence" value="ECO:0007669"/>
    <property type="project" value="TreeGrafter"/>
</dbReference>
<organism evidence="8 9">
    <name type="scientific">Metarhizium humberi</name>
    <dbReference type="NCBI Taxonomy" id="2596975"/>
    <lineage>
        <taxon>Eukaryota</taxon>
        <taxon>Fungi</taxon>
        <taxon>Dikarya</taxon>
        <taxon>Ascomycota</taxon>
        <taxon>Pezizomycotina</taxon>
        <taxon>Sordariomycetes</taxon>
        <taxon>Hypocreomycetidae</taxon>
        <taxon>Hypocreales</taxon>
        <taxon>Clavicipitaceae</taxon>
        <taxon>Metarhizium</taxon>
    </lineage>
</organism>
<dbReference type="Proteomes" id="UP000764110">
    <property type="component" value="Unassembled WGS sequence"/>
</dbReference>
<dbReference type="InterPro" id="IPR036259">
    <property type="entry name" value="MFS_trans_sf"/>
</dbReference>
<evidence type="ECO:0000256" key="2">
    <source>
        <dbReference type="ARBA" id="ARBA00022448"/>
    </source>
</evidence>
<dbReference type="GO" id="GO:0015225">
    <property type="term" value="F:biotin transmembrane transporter activity"/>
    <property type="evidence" value="ECO:0007669"/>
    <property type="project" value="TreeGrafter"/>
</dbReference>
<feature type="transmembrane region" description="Helical" evidence="6">
    <location>
        <begin position="801"/>
        <end position="822"/>
    </location>
</feature>
<feature type="transmembrane region" description="Helical" evidence="6">
    <location>
        <begin position="768"/>
        <end position="789"/>
    </location>
</feature>
<feature type="transmembrane region" description="Helical" evidence="6">
    <location>
        <begin position="828"/>
        <end position="848"/>
    </location>
</feature>